<dbReference type="AlphaFoldDB" id="A0A086K1K8"/>
<accession>A0A086K1K8</accession>
<evidence type="ECO:0000313" key="2">
    <source>
        <dbReference type="Proteomes" id="UP000028838"/>
    </source>
</evidence>
<evidence type="ECO:0000313" key="1">
    <source>
        <dbReference type="EMBL" id="KFG38276.1"/>
    </source>
</evidence>
<dbReference type="VEuPathDB" id="ToxoDB:TGFOU_206550F"/>
<dbReference type="GO" id="GO:0003341">
    <property type="term" value="P:cilium movement"/>
    <property type="evidence" value="ECO:0007669"/>
    <property type="project" value="TreeGrafter"/>
</dbReference>
<dbReference type="EMBL" id="AEYH02002508">
    <property type="protein sequence ID" value="KFG38276.1"/>
    <property type="molecule type" value="Genomic_DNA"/>
</dbReference>
<dbReference type="GO" id="GO:1904158">
    <property type="term" value="P:axonemal central apparatus assembly"/>
    <property type="evidence" value="ECO:0007669"/>
    <property type="project" value="TreeGrafter"/>
</dbReference>
<dbReference type="PANTHER" id="PTHR23053:SF0">
    <property type="entry name" value="HYDROCEPHALUS-INDUCING PROTEIN HOMOLOG"/>
    <property type="match status" value="1"/>
</dbReference>
<proteinExistence type="predicted"/>
<dbReference type="InterPro" id="IPR013783">
    <property type="entry name" value="Ig-like_fold"/>
</dbReference>
<dbReference type="Gene3D" id="2.60.40.10">
    <property type="entry name" value="Immunoglobulins"/>
    <property type="match status" value="2"/>
</dbReference>
<reference evidence="1 2" key="1">
    <citation type="submission" date="2014-07" db="EMBL/GenBank/DDBJ databases">
        <authorList>
            <person name="Sibley D."/>
            <person name="Venepally P."/>
            <person name="Karamycheva S."/>
            <person name="Hadjithomas M."/>
            <person name="Khan A."/>
            <person name="Brunk B."/>
            <person name="Roos D."/>
            <person name="Caler E."/>
            <person name="Lorenzi H."/>
        </authorList>
    </citation>
    <scope>NUCLEOTIDE SEQUENCE [LARGE SCALE GENOMIC DNA]</scope>
    <source>
        <strain evidence="1 2">FOU</strain>
    </source>
</reference>
<gene>
    <name evidence="1" type="ORF">TGFOU_206550F</name>
</gene>
<name>A0A086K1K8_TOXGO</name>
<sequence length="322" mass="35865">MRVAPPLFSEALRPSLFRKSFLPFFSLALQTNPAKVTLPFEFRWEDTDALLDNPSFYVLSPSKGVVPPSSKMDISLEFTPTELAVFKRFLVCSFPSLPYGEETRKMTVDATAVRPICHFDLPPSDYRDRREQTNLPALDPKIQVVEIVSVGIGVKNTKRFFVLNPSSSDLDFEWEPLSSDSAPHSLKADAGGLASSHACRDRVASARCASPGAGTPRTGFLPPVEGVRCVNLRGRIAAGRKTEVVLEFLPNKQKTQERLWKFCIPSRKLEQLFLFVGRVKEPHVALDCSSVCFNPVLLGGKVEEVVNIHNREDIPLSFAFSR</sequence>
<dbReference type="Proteomes" id="UP000028838">
    <property type="component" value="Unassembled WGS sequence"/>
</dbReference>
<dbReference type="GO" id="GO:0005930">
    <property type="term" value="C:axoneme"/>
    <property type="evidence" value="ECO:0007669"/>
    <property type="project" value="TreeGrafter"/>
</dbReference>
<comment type="caution">
    <text evidence="1">The sequence shown here is derived from an EMBL/GenBank/DDBJ whole genome shotgun (WGS) entry which is preliminary data.</text>
</comment>
<protein>
    <recommendedName>
        <fullName evidence="3">Hydrocephalus-inducing-like protein</fullName>
    </recommendedName>
</protein>
<dbReference type="InterPro" id="IPR033305">
    <property type="entry name" value="Hydin-like"/>
</dbReference>
<evidence type="ECO:0008006" key="3">
    <source>
        <dbReference type="Google" id="ProtNLM"/>
    </source>
</evidence>
<dbReference type="PANTHER" id="PTHR23053">
    <property type="entry name" value="DLEC1 DELETED IN LUNG AND ESOPHAGEAL CANCER 1"/>
    <property type="match status" value="1"/>
</dbReference>
<organism evidence="1 2">
    <name type="scientific">Toxoplasma gondii FOU</name>
    <dbReference type="NCBI Taxonomy" id="943167"/>
    <lineage>
        <taxon>Eukaryota</taxon>
        <taxon>Sar</taxon>
        <taxon>Alveolata</taxon>
        <taxon>Apicomplexa</taxon>
        <taxon>Conoidasida</taxon>
        <taxon>Coccidia</taxon>
        <taxon>Eucoccidiorida</taxon>
        <taxon>Eimeriorina</taxon>
        <taxon>Sarcocystidae</taxon>
        <taxon>Toxoplasma</taxon>
    </lineage>
</organism>